<dbReference type="NCBIfam" id="TIGR01652">
    <property type="entry name" value="ATPase-Plipid"/>
    <property type="match status" value="1"/>
</dbReference>
<feature type="transmembrane region" description="Helical" evidence="15">
    <location>
        <begin position="74"/>
        <end position="92"/>
    </location>
</feature>
<feature type="binding site" evidence="13">
    <location>
        <position position="615"/>
    </location>
    <ligand>
        <name>ATP</name>
        <dbReference type="ChEBI" id="CHEBI:30616"/>
    </ligand>
</feature>
<evidence type="ECO:0000256" key="5">
    <source>
        <dbReference type="ARBA" id="ARBA00022741"/>
    </source>
</evidence>
<keyword evidence="7 14" id="KW-0460">Magnesium</keyword>
<protein>
    <recommendedName>
        <fullName evidence="15">Phospholipid-transporting ATPase</fullName>
        <ecNumber evidence="15">7.6.2.1</ecNumber>
    </recommendedName>
</protein>
<feature type="binding site" evidence="13">
    <location>
        <position position="977"/>
    </location>
    <ligand>
        <name>ATP</name>
        <dbReference type="ChEBI" id="CHEBI:30616"/>
    </ligand>
</feature>
<evidence type="ECO:0000256" key="10">
    <source>
        <dbReference type="ARBA" id="ARBA00023136"/>
    </source>
</evidence>
<feature type="domain" description="P-type ATPase N-terminal" evidence="16">
    <location>
        <begin position="48"/>
        <end position="91"/>
    </location>
</feature>
<dbReference type="SFLD" id="SFLDS00003">
    <property type="entry name" value="Haloacid_Dehalogenase"/>
    <property type="match status" value="1"/>
</dbReference>
<evidence type="ECO:0000256" key="2">
    <source>
        <dbReference type="ARBA" id="ARBA00008109"/>
    </source>
</evidence>
<dbReference type="InterPro" id="IPR008250">
    <property type="entry name" value="ATPase_P-typ_transduc_dom_A_sf"/>
</dbReference>
<evidence type="ECO:0000256" key="3">
    <source>
        <dbReference type="ARBA" id="ARBA00022692"/>
    </source>
</evidence>
<evidence type="ECO:0000256" key="11">
    <source>
        <dbReference type="ARBA" id="ARBA00034036"/>
    </source>
</evidence>
<keyword evidence="3 15" id="KW-0812">Transmembrane</keyword>
<reference evidence="18" key="2">
    <citation type="journal article" date="2019" name="Gigascience">
        <title>High-quality Schistosoma haematobium genome achieved by single-molecule and long-range sequencing.</title>
        <authorList>
            <person name="Stroehlein A.J."/>
            <person name="Korhonen P.K."/>
            <person name="Chong T.M."/>
            <person name="Lim Y.L."/>
            <person name="Chan K.G."/>
            <person name="Webster B."/>
            <person name="Rollinson D."/>
            <person name="Brindley P.J."/>
            <person name="Gasser R.B."/>
            <person name="Young N.D."/>
        </authorList>
    </citation>
    <scope>NUCLEOTIDE SEQUENCE</scope>
</reference>
<dbReference type="EMBL" id="AMPZ03000001">
    <property type="protein sequence ID" value="KAH9594149.1"/>
    <property type="molecule type" value="Genomic_DNA"/>
</dbReference>
<keyword evidence="10 15" id="KW-0472">Membrane</keyword>
<evidence type="ECO:0000256" key="12">
    <source>
        <dbReference type="PIRSR" id="PIRSR606539-1"/>
    </source>
</evidence>
<evidence type="ECO:0000256" key="14">
    <source>
        <dbReference type="PIRSR" id="PIRSR606539-3"/>
    </source>
</evidence>
<feature type="binding site" evidence="13">
    <location>
        <position position="812"/>
    </location>
    <ligand>
        <name>ATP</name>
        <dbReference type="ChEBI" id="CHEBI:30616"/>
    </ligand>
</feature>
<feature type="binding site" evidence="13">
    <location>
        <position position="429"/>
    </location>
    <ligand>
        <name>ATP</name>
        <dbReference type="ChEBI" id="CHEBI:30616"/>
    </ligand>
</feature>
<dbReference type="InterPro" id="IPR018303">
    <property type="entry name" value="ATPase_P-typ_P_site"/>
</dbReference>
<dbReference type="InterPro" id="IPR023214">
    <property type="entry name" value="HAD_sf"/>
</dbReference>
<feature type="binding site" evidence="14">
    <location>
        <position position="430"/>
    </location>
    <ligand>
        <name>Mg(2+)</name>
        <dbReference type="ChEBI" id="CHEBI:18420"/>
    </ligand>
</feature>
<evidence type="ECO:0000256" key="8">
    <source>
        <dbReference type="ARBA" id="ARBA00022967"/>
    </source>
</evidence>
<dbReference type="GeneID" id="24590497"/>
<name>A0A922LUB9_SCHHA</name>
<feature type="transmembrane region" description="Helical" evidence="15">
    <location>
        <begin position="98"/>
        <end position="118"/>
    </location>
</feature>
<feature type="binding site" evidence="13">
    <location>
        <position position="695"/>
    </location>
    <ligand>
        <name>ATP</name>
        <dbReference type="ChEBI" id="CHEBI:30616"/>
    </ligand>
</feature>
<dbReference type="GO" id="GO:0005783">
    <property type="term" value="C:endoplasmic reticulum"/>
    <property type="evidence" value="ECO:0007669"/>
    <property type="project" value="TreeGrafter"/>
</dbReference>
<dbReference type="GO" id="GO:0140326">
    <property type="term" value="F:ATPase-coupled intramembrane lipid transporter activity"/>
    <property type="evidence" value="ECO:0007669"/>
    <property type="project" value="UniProtKB-EC"/>
</dbReference>
<dbReference type="InterPro" id="IPR044492">
    <property type="entry name" value="P_typ_ATPase_HD_dom"/>
</dbReference>
<gene>
    <name evidence="18" type="ORF">MS3_00004232</name>
</gene>
<feature type="binding site" evidence="13">
    <location>
        <position position="1012"/>
    </location>
    <ligand>
        <name>ATP</name>
        <dbReference type="ChEBI" id="CHEBI:30616"/>
    </ligand>
</feature>
<feature type="transmembrane region" description="Helical" evidence="15">
    <location>
        <begin position="1222"/>
        <end position="1244"/>
    </location>
</feature>
<feature type="transmembrane region" description="Helical" evidence="15">
    <location>
        <begin position="1069"/>
        <end position="1086"/>
    </location>
</feature>
<feature type="binding site" evidence="13">
    <location>
        <position position="672"/>
    </location>
    <ligand>
        <name>ATP</name>
        <dbReference type="ChEBI" id="CHEBI:30616"/>
    </ligand>
</feature>
<feature type="binding site" evidence="13">
    <location>
        <position position="811"/>
    </location>
    <ligand>
        <name>ATP</name>
        <dbReference type="ChEBI" id="CHEBI:30616"/>
    </ligand>
</feature>
<feature type="domain" description="P-type ATPase C-terminal" evidence="17">
    <location>
        <begin position="1034"/>
        <end position="1291"/>
    </location>
</feature>
<comment type="similarity">
    <text evidence="2 15">Belongs to the cation transport ATPase (P-type) (TC 3.A.3) family. Type IV subfamily.</text>
</comment>
<evidence type="ECO:0000256" key="13">
    <source>
        <dbReference type="PIRSR" id="PIRSR606539-2"/>
    </source>
</evidence>
<dbReference type="InterPro" id="IPR032630">
    <property type="entry name" value="P_typ_ATPase_c"/>
</dbReference>
<dbReference type="Pfam" id="PF16209">
    <property type="entry name" value="PhoLip_ATPase_N"/>
    <property type="match status" value="1"/>
</dbReference>
<dbReference type="SUPFAM" id="SSF81653">
    <property type="entry name" value="Calcium ATPase, transduction domain A"/>
    <property type="match status" value="1"/>
</dbReference>
<proteinExistence type="inferred from homology"/>
<dbReference type="Proteomes" id="UP000471633">
    <property type="component" value="Unassembled WGS sequence"/>
</dbReference>
<feature type="binding site" evidence="13">
    <location>
        <position position="430"/>
    </location>
    <ligand>
        <name>ATP</name>
        <dbReference type="ChEBI" id="CHEBI:30616"/>
    </ligand>
</feature>
<feature type="binding site" evidence="13">
    <location>
        <position position="983"/>
    </location>
    <ligand>
        <name>ATP</name>
        <dbReference type="ChEBI" id="CHEBI:30616"/>
    </ligand>
</feature>
<dbReference type="PANTHER" id="PTHR24092:SF175">
    <property type="entry name" value="PHOSPHOLIPID-TRANSPORTING ATPASE"/>
    <property type="match status" value="1"/>
</dbReference>
<dbReference type="InterPro" id="IPR001757">
    <property type="entry name" value="P_typ_ATPase"/>
</dbReference>
<comment type="cofactor">
    <cofactor evidence="14">
        <name>Mg(2+)</name>
        <dbReference type="ChEBI" id="CHEBI:18420"/>
    </cofactor>
</comment>
<accession>A0A922LUB9</accession>
<dbReference type="Pfam" id="PF13246">
    <property type="entry name" value="Cation_ATPase"/>
    <property type="match status" value="1"/>
</dbReference>
<evidence type="ECO:0000256" key="1">
    <source>
        <dbReference type="ARBA" id="ARBA00004141"/>
    </source>
</evidence>
<feature type="binding site" evidence="14">
    <location>
        <position position="1012"/>
    </location>
    <ligand>
        <name>Mg(2+)</name>
        <dbReference type="ChEBI" id="CHEBI:18420"/>
    </ligand>
</feature>
<keyword evidence="5 13" id="KW-0547">Nucleotide-binding</keyword>
<feature type="transmembrane region" description="Helical" evidence="15">
    <location>
        <begin position="1098"/>
        <end position="1118"/>
    </location>
</feature>
<evidence type="ECO:0000256" key="4">
    <source>
        <dbReference type="ARBA" id="ARBA00022723"/>
    </source>
</evidence>
<feature type="transmembrane region" description="Helical" evidence="15">
    <location>
        <begin position="1194"/>
        <end position="1215"/>
    </location>
</feature>
<reference evidence="18" key="1">
    <citation type="journal article" date="2012" name="Nat. Genet.">
        <title>Whole-genome sequence of Schistosoma haematobium.</title>
        <authorList>
            <person name="Young N.D."/>
            <person name="Jex A.R."/>
            <person name="Li B."/>
            <person name="Liu S."/>
            <person name="Yang L."/>
            <person name="Xiong Z."/>
            <person name="Li Y."/>
            <person name="Cantacessi C."/>
            <person name="Hall R.S."/>
            <person name="Xu X."/>
            <person name="Chen F."/>
            <person name="Wu X."/>
            <person name="Zerlotini A."/>
            <person name="Oliveira G."/>
            <person name="Hofmann A."/>
            <person name="Zhang G."/>
            <person name="Fang X."/>
            <person name="Kang Y."/>
            <person name="Campbell B.E."/>
            <person name="Loukas A."/>
            <person name="Ranganathan S."/>
            <person name="Rollinson D."/>
            <person name="Rinaldi G."/>
            <person name="Brindley P.J."/>
            <person name="Yang H."/>
            <person name="Wang J."/>
            <person name="Wang J."/>
            <person name="Gasser R.B."/>
        </authorList>
    </citation>
    <scope>NUCLEOTIDE SEQUENCE</scope>
</reference>
<evidence type="ECO:0000256" key="7">
    <source>
        <dbReference type="ARBA" id="ARBA00022842"/>
    </source>
</evidence>
<dbReference type="NCBIfam" id="TIGR01494">
    <property type="entry name" value="ATPase_P-type"/>
    <property type="match status" value="1"/>
</dbReference>
<feature type="transmembrane region" description="Helical" evidence="15">
    <location>
        <begin position="1145"/>
        <end position="1170"/>
    </location>
</feature>
<dbReference type="GO" id="GO:0016887">
    <property type="term" value="F:ATP hydrolysis activity"/>
    <property type="evidence" value="ECO:0007669"/>
    <property type="project" value="InterPro"/>
</dbReference>
<dbReference type="Gene3D" id="2.70.150.10">
    <property type="entry name" value="Calcium-transporting ATPase, cytoplasmic transduction domain A"/>
    <property type="match status" value="1"/>
</dbReference>
<dbReference type="SUPFAM" id="SSF81665">
    <property type="entry name" value="Calcium ATPase, transmembrane domain M"/>
    <property type="match status" value="1"/>
</dbReference>
<comment type="catalytic activity">
    <reaction evidence="11 15">
        <text>ATP + H2O + phospholipidSide 1 = ADP + phosphate + phospholipidSide 2.</text>
        <dbReference type="EC" id="7.6.2.1"/>
    </reaction>
</comment>
<evidence type="ECO:0000313" key="19">
    <source>
        <dbReference type="Proteomes" id="UP000471633"/>
    </source>
</evidence>
<dbReference type="KEGG" id="shx:MS3_00004232"/>
<feature type="transmembrane region" description="Helical" evidence="15">
    <location>
        <begin position="314"/>
        <end position="335"/>
    </location>
</feature>
<dbReference type="CTD" id="24590497"/>
<dbReference type="InterPro" id="IPR006539">
    <property type="entry name" value="P-type_ATPase_IV"/>
</dbReference>
<dbReference type="RefSeq" id="XP_051073320.1">
    <property type="nucleotide sequence ID" value="XM_051212122.1"/>
</dbReference>
<feature type="binding site" evidence="14">
    <location>
        <position position="1008"/>
    </location>
    <ligand>
        <name>Mg(2+)</name>
        <dbReference type="ChEBI" id="CHEBI:18420"/>
    </ligand>
</feature>
<evidence type="ECO:0000259" key="16">
    <source>
        <dbReference type="Pfam" id="PF16209"/>
    </source>
</evidence>
<organism evidence="18 19">
    <name type="scientific">Schistosoma haematobium</name>
    <name type="common">Blood fluke</name>
    <dbReference type="NCBI Taxonomy" id="6185"/>
    <lineage>
        <taxon>Eukaryota</taxon>
        <taxon>Metazoa</taxon>
        <taxon>Spiralia</taxon>
        <taxon>Lophotrochozoa</taxon>
        <taxon>Platyhelminthes</taxon>
        <taxon>Trematoda</taxon>
        <taxon>Digenea</taxon>
        <taxon>Strigeidida</taxon>
        <taxon>Schistosomatoidea</taxon>
        <taxon>Schistosomatidae</taxon>
        <taxon>Schistosoma</taxon>
    </lineage>
</organism>
<comment type="caution">
    <text evidence="18">The sequence shown here is derived from an EMBL/GenBank/DDBJ whole genome shotgun (WGS) entry which is preliminary data.</text>
</comment>
<evidence type="ECO:0000313" key="18">
    <source>
        <dbReference type="EMBL" id="KAH9594149.1"/>
    </source>
</evidence>
<feature type="transmembrane region" description="Helical" evidence="15">
    <location>
        <begin position="1264"/>
        <end position="1286"/>
    </location>
</feature>
<dbReference type="SUPFAM" id="SSF81660">
    <property type="entry name" value="Metal cation-transporting ATPase, ATP-binding domain N"/>
    <property type="match status" value="1"/>
</dbReference>
<keyword evidence="9 15" id="KW-1133">Transmembrane helix</keyword>
<dbReference type="GO" id="GO:0045332">
    <property type="term" value="P:phospholipid translocation"/>
    <property type="evidence" value="ECO:0007669"/>
    <property type="project" value="TreeGrafter"/>
</dbReference>
<feature type="active site" description="4-aspartylphosphate intermediate" evidence="12">
    <location>
        <position position="428"/>
    </location>
</feature>
<keyword evidence="8 15" id="KW-1278">Translocase</keyword>
<dbReference type="InterPro" id="IPR036412">
    <property type="entry name" value="HAD-like_sf"/>
</dbReference>
<evidence type="ECO:0000259" key="17">
    <source>
        <dbReference type="Pfam" id="PF16212"/>
    </source>
</evidence>
<comment type="subcellular location">
    <subcellularLocation>
        <location evidence="1 15">Membrane</location>
        <topology evidence="1 15">Multi-pass membrane protein</topology>
    </subcellularLocation>
</comment>
<dbReference type="PANTHER" id="PTHR24092">
    <property type="entry name" value="PROBABLE PHOSPHOLIPID-TRANSPORTING ATPASE"/>
    <property type="match status" value="1"/>
</dbReference>
<dbReference type="SUPFAM" id="SSF56784">
    <property type="entry name" value="HAD-like"/>
    <property type="match status" value="1"/>
</dbReference>
<dbReference type="PRINTS" id="PR00119">
    <property type="entry name" value="CATATPASE"/>
</dbReference>
<dbReference type="InterPro" id="IPR023299">
    <property type="entry name" value="ATPase_P-typ_cyto_dom_N"/>
</dbReference>
<dbReference type="GO" id="GO:0000287">
    <property type="term" value="F:magnesium ion binding"/>
    <property type="evidence" value="ECO:0007669"/>
    <property type="project" value="UniProtKB-UniRule"/>
</dbReference>
<feature type="binding site" evidence="13">
    <location>
        <position position="810"/>
    </location>
    <ligand>
        <name>ATP</name>
        <dbReference type="ChEBI" id="CHEBI:30616"/>
    </ligand>
</feature>
<keyword evidence="19" id="KW-1185">Reference proteome</keyword>
<dbReference type="GO" id="GO:0005886">
    <property type="term" value="C:plasma membrane"/>
    <property type="evidence" value="ECO:0007669"/>
    <property type="project" value="TreeGrafter"/>
</dbReference>
<keyword evidence="6 13" id="KW-0067">ATP-binding</keyword>
<dbReference type="PROSITE" id="PS00154">
    <property type="entry name" value="ATPASE_E1_E2"/>
    <property type="match status" value="1"/>
</dbReference>
<feature type="binding site" evidence="13">
    <location>
        <position position="1011"/>
    </location>
    <ligand>
        <name>ATP</name>
        <dbReference type="ChEBI" id="CHEBI:30616"/>
    </ligand>
</feature>
<dbReference type="GO" id="GO:0005524">
    <property type="term" value="F:ATP binding"/>
    <property type="evidence" value="ECO:0007669"/>
    <property type="project" value="UniProtKB-UniRule"/>
</dbReference>
<dbReference type="EC" id="7.6.2.1" evidence="15"/>
<dbReference type="InterPro" id="IPR023298">
    <property type="entry name" value="ATPase_P-typ_TM_dom_sf"/>
</dbReference>
<feature type="transmembrane region" description="Helical" evidence="15">
    <location>
        <begin position="363"/>
        <end position="381"/>
    </location>
</feature>
<keyword evidence="4 14" id="KW-0479">Metal-binding</keyword>
<dbReference type="Gene3D" id="3.40.1110.10">
    <property type="entry name" value="Calcium-transporting ATPase, cytoplasmic domain N"/>
    <property type="match status" value="1"/>
</dbReference>
<evidence type="ECO:0000256" key="6">
    <source>
        <dbReference type="ARBA" id="ARBA00022840"/>
    </source>
</evidence>
<dbReference type="InterPro" id="IPR032631">
    <property type="entry name" value="P-type_ATPase_N"/>
</dbReference>
<dbReference type="Pfam" id="PF16212">
    <property type="entry name" value="PhoLip_ATPase_C"/>
    <property type="match status" value="1"/>
</dbReference>
<feature type="binding site" evidence="13">
    <location>
        <position position="729"/>
    </location>
    <ligand>
        <name>ATP</name>
        <dbReference type="ChEBI" id="CHEBI:30616"/>
    </ligand>
</feature>
<reference evidence="18" key="3">
    <citation type="submission" date="2021-06" db="EMBL/GenBank/DDBJ databases">
        <title>Chromosome-level genome assembly for S. haematobium.</title>
        <authorList>
            <person name="Stroehlein A.J."/>
        </authorList>
    </citation>
    <scope>NUCLEOTIDE SEQUENCE</scope>
</reference>
<dbReference type="Gene3D" id="3.40.50.1000">
    <property type="entry name" value="HAD superfamily/HAD-like"/>
    <property type="match status" value="1"/>
</dbReference>
<reference evidence="18" key="4">
    <citation type="journal article" date="2022" name="PLoS Pathog.">
        <title>Chromosome-level genome of Schistosoma haematobium underpins genome-wide explorations of molecular variation.</title>
        <authorList>
            <person name="Stroehlein A.J."/>
            <person name="Korhonen P.K."/>
            <person name="Lee V.V."/>
            <person name="Ralph S.A."/>
            <person name="Mentink-Kane M."/>
            <person name="You H."/>
            <person name="McManus D.P."/>
            <person name="Tchuente L.T."/>
            <person name="Stothard J.R."/>
            <person name="Kaur P."/>
            <person name="Dudchenko O."/>
            <person name="Aiden E.L."/>
            <person name="Yang B."/>
            <person name="Yang H."/>
            <person name="Emery A.M."/>
            <person name="Webster B.L."/>
            <person name="Brindley P.J."/>
            <person name="Rollinson D."/>
            <person name="Chang B.C.H."/>
            <person name="Gasser R.B."/>
            <person name="Young N.D."/>
        </authorList>
    </citation>
    <scope>NUCLEOTIDE SEQUENCE</scope>
</reference>
<evidence type="ECO:0000256" key="15">
    <source>
        <dbReference type="RuleBase" id="RU362033"/>
    </source>
</evidence>
<evidence type="ECO:0000256" key="9">
    <source>
        <dbReference type="ARBA" id="ARBA00022989"/>
    </source>
</evidence>
<feature type="binding site" evidence="14">
    <location>
        <position position="428"/>
    </location>
    <ligand>
        <name>Mg(2+)</name>
        <dbReference type="ChEBI" id="CHEBI:18420"/>
    </ligand>
</feature>
<sequence>MDQSNKKTINSSNITTTFQSTSSSSSLPRTIYAHRIENYSPITFTYIKEYCNNEIITSIYTIWNFLPKILYEQLHYISNIFFILVAIIHLFADGATSIFAIIGPFSFVLLVTIIKDAIYDILRHQQDKQINEKLFPLMKINIKTNEIKWILKKSKNLHVGDVILCKNNEEFPCDLIILATSNHNCKCYITTSNLDGENTIKTNYCLLDTQNVYKDYINDSINYTLNNDILKSLYIKINCQQPNEDFNNFEGCITTNLNEQIKQPLTLRNILYKGAKLKNTKSIIGLVIYTGNDTKLLLNSKKVKRKYSSRESKANQILFIFIIIMIVFCILFSMVTRNWSINNLINPFIPFEHFKNWIQIKGVFRFLFILNYIIPISLIITTEIQQITSAYFISADMNLYDIEQDQSTKSNTPQLVDELGQVNYLFSDKTGTLTKNEMNLHTLAVLNTDKVYVFNDSTLQNINDNTKNRKKENTQKSIRLKKISQKINKFGYIGVVYEESNEFQSEYYNDNYGFISSSDSELDEEEHNEIVPHYILNKVNKSKENITLANEYLNYTSNNNNNNNNNKLPNELLHCLTTLALCHTVEVNEEDSVKQNRTDENICLENFYQATSPDEKALVIGAAKLGILFMGTSLNENNSHSRIYRLEYDQCLQNGSGQSEIMEYSIDAILEFDSFRKRMSIMAKHPDGTYHIHSKGAESSIFEISNLSTADFKQLASKHVTQFAINGLRTLVYASRQVDSREYYHLLNEFYHANSLFGSERSDALKIIYSKIECNLTLISVTGVEDKLQPGVHECLKNLRDAGIQIWVLTGDKEETAITVSRSAGHFTPNMNLVHLTNCNDFFTFAYKLFNYLEKLKIYREKRNLKKKIKLLFKRPINLIKMKTNLKCRMKVEINYQNNSIDEIDLYNNNNKQLFTSRSLQHKLDRPRYRHSKRPGSSGEPMALVIDGKSLRYALHPTLRKTFLDLCLHLTTVLCCRMTPLQKASVVQLVRSGLSEFGTPPITAAIGDGGNDVAMLLQANIGIGIHGKEGKEAVRASDYAIPQFKHLQRLLLVHGHRANYRICLTMDLFYYKCVAFVTTQLLYTFYSGFSAVATFETVLFSIYNLTVTSLMCLLFGLFERHLPDDILNANPYLYRKLKHQANLRSWYVCLWILDGIWHGTIIFYGTTYFLTGGNHFSEGTFYDSHGNIQQLFDMSLYGCATYLFVWFSVSLRIFIASRDYTIIIFGGILFTLIGNIAILIALQSTTTLDNINFRSYTKLCRSPTFWFALPLILCIANFPSLLWRIISDAWWNLQIYLSSIPHKQIRRKYRRSPMIWFLALTTNYLTDSYDIFHRNEIKQDSS</sequence>
<dbReference type="SFLD" id="SFLDG00002">
    <property type="entry name" value="C1.7:_P-type_atpase_like"/>
    <property type="match status" value="1"/>
</dbReference>
<dbReference type="SFLD" id="SFLDF00027">
    <property type="entry name" value="p-type_atpase"/>
    <property type="match status" value="1"/>
</dbReference>
<feature type="binding site" evidence="13">
    <location>
        <position position="428"/>
    </location>
    <ligand>
        <name>ATP</name>
        <dbReference type="ChEBI" id="CHEBI:30616"/>
    </ligand>
</feature>